<dbReference type="Pfam" id="PF12229">
    <property type="entry name" value="PG_binding_4"/>
    <property type="match status" value="1"/>
</dbReference>
<accession>X0ZJL1</accession>
<organism evidence="3">
    <name type="scientific">marine sediment metagenome</name>
    <dbReference type="NCBI Taxonomy" id="412755"/>
    <lineage>
        <taxon>unclassified sequences</taxon>
        <taxon>metagenomes</taxon>
        <taxon>ecological metagenomes</taxon>
    </lineage>
</organism>
<evidence type="ECO:0000313" key="3">
    <source>
        <dbReference type="EMBL" id="GAG69840.1"/>
    </source>
</evidence>
<dbReference type="InterPro" id="IPR007391">
    <property type="entry name" value="Vancomycin_resist_VanW"/>
</dbReference>
<dbReference type="Pfam" id="PF04294">
    <property type="entry name" value="VanW"/>
    <property type="match status" value="1"/>
</dbReference>
<sequence length="452" mass="51711">MKYYSKKKKNGKIRKILLSLMIIIVAISLVDAVDIYKNRNKILHGVSAFGVELEGLKKEKAREILQPIASKMIDSPRILVFENKEIKFIPHTELGTFIDLNRVVEETYGIARTGNIFRRIKDRIVVWRKGYEVPFQAEFNPQKFEDFQNKIISLINRMPSDAYVDGNRIIESRIGVKLDLEKLKEEITESLKSLDEEKYIFDIPVITIDPKITTQNILTELAINRELGTYSTSLENKEENTVYNIRLASEVINGILVKPQEIFSFNKYVGPAEKADGYKESTIIANGTFVNGYGGGICQVSSTLYNAALLVNLPIIERYNHSVYGEATEYVPLGQDAAIFYGFKDLRFKNNLDHAIVIFSKVFRDTLQVSIFGGNEDKAEVEIISKDKKVIDYQIIREKDSKLEAGQEIVFQEGVPGYQIKTYRIVRKDGEEKIEFLAEDTYKSVPMIIREK</sequence>
<comment type="caution">
    <text evidence="3">The sequence shown here is derived from an EMBL/GenBank/DDBJ whole genome shotgun (WGS) entry which is preliminary data.</text>
</comment>
<name>X0ZJL1_9ZZZZ</name>
<proteinExistence type="predicted"/>
<protein>
    <recommendedName>
        <fullName evidence="2">G5 domain-containing protein</fullName>
    </recommendedName>
</protein>
<dbReference type="SMART" id="SM01208">
    <property type="entry name" value="G5"/>
    <property type="match status" value="1"/>
</dbReference>
<dbReference type="InterPro" id="IPR052913">
    <property type="entry name" value="Glycopeptide_resist_protein"/>
</dbReference>
<evidence type="ECO:0000256" key="1">
    <source>
        <dbReference type="ARBA" id="ARBA00022729"/>
    </source>
</evidence>
<reference evidence="3" key="1">
    <citation type="journal article" date="2014" name="Front. Microbiol.">
        <title>High frequency of phylogenetically diverse reductive dehalogenase-homologous genes in deep subseafloor sedimentary metagenomes.</title>
        <authorList>
            <person name="Kawai M."/>
            <person name="Futagami T."/>
            <person name="Toyoda A."/>
            <person name="Takaki Y."/>
            <person name="Nishi S."/>
            <person name="Hori S."/>
            <person name="Arai W."/>
            <person name="Tsubouchi T."/>
            <person name="Morono Y."/>
            <person name="Uchiyama I."/>
            <person name="Ito T."/>
            <person name="Fujiyama A."/>
            <person name="Inagaki F."/>
            <person name="Takami H."/>
        </authorList>
    </citation>
    <scope>NUCLEOTIDE SEQUENCE</scope>
    <source>
        <strain evidence="3">Expedition CK06-06</strain>
    </source>
</reference>
<dbReference type="InterPro" id="IPR022029">
    <property type="entry name" value="YoaR-like_PG-bd"/>
</dbReference>
<dbReference type="EMBL" id="BART01000291">
    <property type="protein sequence ID" value="GAG69840.1"/>
    <property type="molecule type" value="Genomic_DNA"/>
</dbReference>
<evidence type="ECO:0000259" key="2">
    <source>
        <dbReference type="PROSITE" id="PS51109"/>
    </source>
</evidence>
<feature type="domain" description="G5" evidence="2">
    <location>
        <begin position="376"/>
        <end position="452"/>
    </location>
</feature>
<dbReference type="Pfam" id="PF07501">
    <property type="entry name" value="G5"/>
    <property type="match status" value="1"/>
</dbReference>
<keyword evidence="1" id="KW-0732">Signal</keyword>
<dbReference type="PROSITE" id="PS51109">
    <property type="entry name" value="G5"/>
    <property type="match status" value="1"/>
</dbReference>
<dbReference type="PANTHER" id="PTHR35788:SF1">
    <property type="entry name" value="EXPORTED PROTEIN"/>
    <property type="match status" value="1"/>
</dbReference>
<dbReference type="Gene3D" id="2.20.230.10">
    <property type="entry name" value="Resuscitation-promoting factor rpfb"/>
    <property type="match status" value="1"/>
</dbReference>
<dbReference type="InterPro" id="IPR011098">
    <property type="entry name" value="G5_dom"/>
</dbReference>
<dbReference type="PANTHER" id="PTHR35788">
    <property type="entry name" value="EXPORTED PROTEIN-RELATED"/>
    <property type="match status" value="1"/>
</dbReference>
<gene>
    <name evidence="3" type="ORF">S01H4_01563</name>
</gene>
<dbReference type="AlphaFoldDB" id="X0ZJL1"/>